<evidence type="ECO:0000256" key="3">
    <source>
        <dbReference type="ARBA" id="ARBA00022475"/>
    </source>
</evidence>
<evidence type="ECO:0000256" key="6">
    <source>
        <dbReference type="ARBA" id="ARBA00023136"/>
    </source>
</evidence>
<organism evidence="8 9">
    <name type="scientific">Pseudoleptotrichia goodfellowii F0264</name>
    <dbReference type="NCBI Taxonomy" id="596323"/>
    <lineage>
        <taxon>Bacteria</taxon>
        <taxon>Fusobacteriati</taxon>
        <taxon>Fusobacteriota</taxon>
        <taxon>Fusobacteriia</taxon>
        <taxon>Fusobacteriales</taxon>
        <taxon>Leptotrichiaceae</taxon>
        <taxon>Pseudoleptotrichia</taxon>
    </lineage>
</organism>
<evidence type="ECO:0000256" key="2">
    <source>
        <dbReference type="ARBA" id="ARBA00022448"/>
    </source>
</evidence>
<dbReference type="eggNOG" id="COG2011">
    <property type="taxonomic scope" value="Bacteria"/>
</dbReference>
<comment type="caution">
    <text evidence="8">The sequence shown here is derived from an EMBL/GenBank/DDBJ whole genome shotgun (WGS) entry which is preliminary data.</text>
</comment>
<evidence type="ECO:0000313" key="9">
    <source>
        <dbReference type="Proteomes" id="UP000004226"/>
    </source>
</evidence>
<dbReference type="GO" id="GO:0005886">
    <property type="term" value="C:plasma membrane"/>
    <property type="evidence" value="ECO:0007669"/>
    <property type="project" value="UniProtKB-SubCell"/>
</dbReference>
<gene>
    <name evidence="8" type="ORF">HMPREF0554_0226</name>
</gene>
<dbReference type="GO" id="GO:0048473">
    <property type="term" value="P:D-methionine transmembrane transport"/>
    <property type="evidence" value="ECO:0007669"/>
    <property type="project" value="TreeGrafter"/>
</dbReference>
<dbReference type="InterPro" id="IPR035906">
    <property type="entry name" value="MetI-like_sf"/>
</dbReference>
<comment type="subcellular location">
    <subcellularLocation>
        <location evidence="1">Cell membrane</location>
        <topology evidence="1">Multi-pass membrane protein</topology>
    </subcellularLocation>
</comment>
<reference evidence="8 9" key="1">
    <citation type="submission" date="2009-10" db="EMBL/GenBank/DDBJ databases">
        <authorList>
            <person name="Harkins D.M."/>
            <person name="Madupu R."/>
            <person name="Durkin A.S."/>
            <person name="Torralba M."/>
            <person name="Methe B."/>
            <person name="Sutton G.G."/>
            <person name="Strausberg R.L."/>
            <person name="Nelson K.E."/>
        </authorList>
    </citation>
    <scope>NUCLEOTIDE SEQUENCE [LARGE SCALE GENOMIC DNA]</scope>
    <source>
        <strain evidence="8 9">F0264</strain>
    </source>
</reference>
<evidence type="ECO:0000256" key="1">
    <source>
        <dbReference type="ARBA" id="ARBA00004651"/>
    </source>
</evidence>
<feature type="transmembrane region" description="Helical" evidence="7">
    <location>
        <begin position="43"/>
        <end position="66"/>
    </location>
</feature>
<evidence type="ECO:0000256" key="4">
    <source>
        <dbReference type="ARBA" id="ARBA00022692"/>
    </source>
</evidence>
<keyword evidence="4 7" id="KW-0812">Transmembrane</keyword>
<dbReference type="Gene3D" id="1.10.3720.10">
    <property type="entry name" value="MetI-like"/>
    <property type="match status" value="1"/>
</dbReference>
<proteinExistence type="predicted"/>
<dbReference type="PANTHER" id="PTHR30450:SF1">
    <property type="entry name" value="D-METHIONINE TRANSPORT SYSTEM PERMEASE PROTEIN METI-RELATED"/>
    <property type="match status" value="1"/>
</dbReference>
<evidence type="ECO:0008006" key="10">
    <source>
        <dbReference type="Google" id="ProtNLM"/>
    </source>
</evidence>
<dbReference type="Proteomes" id="UP000004226">
    <property type="component" value="Unassembled WGS sequence"/>
</dbReference>
<evidence type="ECO:0000256" key="5">
    <source>
        <dbReference type="ARBA" id="ARBA00022989"/>
    </source>
</evidence>
<evidence type="ECO:0000256" key="7">
    <source>
        <dbReference type="SAM" id="Phobius"/>
    </source>
</evidence>
<dbReference type="AlphaFoldDB" id="D0GIG5"/>
<dbReference type="InterPro" id="IPR051322">
    <property type="entry name" value="AA_ABC_Transporter_Permease"/>
</dbReference>
<evidence type="ECO:0000313" key="8">
    <source>
        <dbReference type="EMBL" id="EEY36116.1"/>
    </source>
</evidence>
<feature type="non-terminal residue" evidence="8">
    <location>
        <position position="1"/>
    </location>
</feature>
<keyword evidence="2" id="KW-0813">Transport</keyword>
<name>D0GIG5_9FUSO</name>
<sequence>LIHGLTLTIISLIGYSAIAGSIGGGGLGNSAVVDGYTRSNPEIMWQATIVIIILVQIIQFIGDFFVKIISKKRTK</sequence>
<keyword evidence="5 7" id="KW-1133">Transmembrane helix</keyword>
<protein>
    <recommendedName>
        <fullName evidence="10">ABC transmembrane type-1 domain-containing protein</fullName>
    </recommendedName>
</protein>
<keyword evidence="3" id="KW-1003">Cell membrane</keyword>
<dbReference type="PANTHER" id="PTHR30450">
    <property type="entry name" value="ABC TRANSPORTER PERMEASE"/>
    <property type="match status" value="1"/>
</dbReference>
<keyword evidence="6 7" id="KW-0472">Membrane</keyword>
<accession>D0GIG5</accession>
<dbReference type="SUPFAM" id="SSF161098">
    <property type="entry name" value="MetI-like"/>
    <property type="match status" value="1"/>
</dbReference>
<dbReference type="EMBL" id="ADAD01000010">
    <property type="protein sequence ID" value="EEY36116.1"/>
    <property type="molecule type" value="Genomic_DNA"/>
</dbReference>
<keyword evidence="9" id="KW-1185">Reference proteome</keyword>